<sequence length="173" mass="18638">MPSSADAATASPENHTGAHEVVTPLMTLRTEVEPAFEWIVAMMAGADVGSLARERVRSALMDGHWQGNLDKAARLADKLVDNAVNHGAAFPDGTITLRLMVDANTRELLIEVQDAFRDFPGFADVANQSGSVAGRPKGLWWVAYYKGRLSWGLKKNADGEVVGKKVQVILPAV</sequence>
<reference evidence="2" key="1">
    <citation type="submission" date="2022-10" db="EMBL/GenBank/DDBJ databases">
        <title>The complete genomes of actinobacterial strains from the NBC collection.</title>
        <authorList>
            <person name="Joergensen T.S."/>
            <person name="Alvarez Arevalo M."/>
            <person name="Sterndorff E.B."/>
            <person name="Faurdal D."/>
            <person name="Vuksanovic O."/>
            <person name="Mourched A.-S."/>
            <person name="Charusanti P."/>
            <person name="Shaw S."/>
            <person name="Blin K."/>
            <person name="Weber T."/>
        </authorList>
    </citation>
    <scope>NUCLEOTIDE SEQUENCE</scope>
    <source>
        <strain evidence="2">NBC_00093</strain>
    </source>
</reference>
<gene>
    <name evidence="2" type="ORF">OHA22_44545</name>
</gene>
<name>A0AAU2AF87_9ACTN</name>
<evidence type="ECO:0000313" key="2">
    <source>
        <dbReference type="EMBL" id="WTT22107.1"/>
    </source>
</evidence>
<feature type="region of interest" description="Disordered" evidence="1">
    <location>
        <begin position="1"/>
        <end position="21"/>
    </location>
</feature>
<evidence type="ECO:0000256" key="1">
    <source>
        <dbReference type="SAM" id="MobiDB-lite"/>
    </source>
</evidence>
<dbReference type="AlphaFoldDB" id="A0AAU2AF87"/>
<evidence type="ECO:0008006" key="3">
    <source>
        <dbReference type="Google" id="ProtNLM"/>
    </source>
</evidence>
<accession>A0AAU2AF87</accession>
<dbReference type="InterPro" id="IPR036890">
    <property type="entry name" value="HATPase_C_sf"/>
</dbReference>
<protein>
    <recommendedName>
        <fullName evidence="3">Histidine kinase/HSP90-like ATPase domain-containing protein</fullName>
    </recommendedName>
</protein>
<dbReference type="EMBL" id="CP108222">
    <property type="protein sequence ID" value="WTT22107.1"/>
    <property type="molecule type" value="Genomic_DNA"/>
</dbReference>
<organism evidence="2">
    <name type="scientific">Streptomyces sp. NBC_00093</name>
    <dbReference type="NCBI Taxonomy" id="2975649"/>
    <lineage>
        <taxon>Bacteria</taxon>
        <taxon>Bacillati</taxon>
        <taxon>Actinomycetota</taxon>
        <taxon>Actinomycetes</taxon>
        <taxon>Kitasatosporales</taxon>
        <taxon>Streptomycetaceae</taxon>
        <taxon>Streptomyces</taxon>
    </lineage>
</organism>
<proteinExistence type="predicted"/>
<dbReference type="Gene3D" id="3.30.565.10">
    <property type="entry name" value="Histidine kinase-like ATPase, C-terminal domain"/>
    <property type="match status" value="1"/>
</dbReference>